<accession>A0A933S292</accession>
<dbReference type="EMBL" id="JACRJB010000068">
    <property type="protein sequence ID" value="MBI5132631.1"/>
    <property type="molecule type" value="Genomic_DNA"/>
</dbReference>
<gene>
    <name evidence="1" type="ORF">HZA66_24600</name>
</gene>
<organism evidence="1 2">
    <name type="scientific">Rhodopseudomonas palustris</name>
    <dbReference type="NCBI Taxonomy" id="1076"/>
    <lineage>
        <taxon>Bacteria</taxon>
        <taxon>Pseudomonadati</taxon>
        <taxon>Pseudomonadota</taxon>
        <taxon>Alphaproteobacteria</taxon>
        <taxon>Hyphomicrobiales</taxon>
        <taxon>Nitrobacteraceae</taxon>
        <taxon>Rhodopseudomonas</taxon>
    </lineage>
</organism>
<comment type="caution">
    <text evidence="1">The sequence shown here is derived from an EMBL/GenBank/DDBJ whole genome shotgun (WGS) entry which is preliminary data.</text>
</comment>
<evidence type="ECO:0000313" key="1">
    <source>
        <dbReference type="EMBL" id="MBI5132631.1"/>
    </source>
</evidence>
<dbReference type="Proteomes" id="UP000782519">
    <property type="component" value="Unassembled WGS sequence"/>
</dbReference>
<evidence type="ECO:0000313" key="2">
    <source>
        <dbReference type="Proteomes" id="UP000782519"/>
    </source>
</evidence>
<dbReference type="AlphaFoldDB" id="A0A933S292"/>
<sequence length="126" mass="13783">MKFASERLTNCAVSADGTTLVLGFEDSRGRKASLELPIEQAGSLAMTLPSLIEHAVRKRFQDSSLRYSYPLKSWQIERSSDPSTGMVTLRTTDGFSVCFSMPIALQSDLGNALVAPPEVKVELLMN</sequence>
<proteinExistence type="predicted"/>
<name>A0A933S292_RHOPL</name>
<protein>
    <submittedName>
        <fullName evidence="1">Uncharacterized protein</fullName>
    </submittedName>
</protein>
<reference evidence="1" key="1">
    <citation type="submission" date="2020-07" db="EMBL/GenBank/DDBJ databases">
        <title>Huge and variable diversity of episymbiotic CPR bacteria and DPANN archaea in groundwater ecosystems.</title>
        <authorList>
            <person name="He C.Y."/>
            <person name="Keren R."/>
            <person name="Whittaker M."/>
            <person name="Farag I.F."/>
            <person name="Doudna J."/>
            <person name="Cate J.H.D."/>
            <person name="Banfield J.F."/>
        </authorList>
    </citation>
    <scope>NUCLEOTIDE SEQUENCE</scope>
    <source>
        <strain evidence="1">NC_groundwater_1818_Pr3_B-0.1um_66_35</strain>
    </source>
</reference>